<evidence type="ECO:0000313" key="2">
    <source>
        <dbReference type="Proteomes" id="UP000013827"/>
    </source>
</evidence>
<accession>A0A0D3KAF8</accession>
<dbReference type="EnsemblProtists" id="EOD32743">
    <property type="protein sequence ID" value="EOD32743"/>
    <property type="gene ID" value="EMIHUDRAFT_253281"/>
</dbReference>
<evidence type="ECO:0008006" key="3">
    <source>
        <dbReference type="Google" id="ProtNLM"/>
    </source>
</evidence>
<dbReference type="HOGENOM" id="CLU_797961_0_0_1"/>
<evidence type="ECO:0000313" key="1">
    <source>
        <dbReference type="EnsemblProtists" id="EOD32743"/>
    </source>
</evidence>
<organism evidence="1 2">
    <name type="scientific">Emiliania huxleyi (strain CCMP1516)</name>
    <dbReference type="NCBI Taxonomy" id="280463"/>
    <lineage>
        <taxon>Eukaryota</taxon>
        <taxon>Haptista</taxon>
        <taxon>Haptophyta</taxon>
        <taxon>Prymnesiophyceae</taxon>
        <taxon>Isochrysidales</taxon>
        <taxon>Noelaerhabdaceae</taxon>
        <taxon>Emiliania</taxon>
    </lineage>
</organism>
<dbReference type="AlphaFoldDB" id="A0A0D3KAF8"/>
<name>A0A0D3KAF8_EMIH1</name>
<keyword evidence="2" id="KW-1185">Reference proteome</keyword>
<dbReference type="RefSeq" id="XP_005785172.1">
    <property type="nucleotide sequence ID" value="XM_005785115.1"/>
</dbReference>
<sequence length="348" mass="38297">MKEFAAPGYSRRFSTAVGLPDCRLSVTLKCPPPGHRSRHEMTDEMARECTALASPSDAAAAVAGAALNLFGICALPCCHGAGRAWGECEKHAPCNRSGVIGEHLRTHVGCVHQGDVAERLPPELQLRILEGVDDFSDCAVFSLASPRLGLLALRSGLARFKYPLFAVAMRRLLPQRASADHFPWIARVSPALCLSSEVEGAGDSRSEFWHLRRGEESGAKLRFRGKTGDMLHFEGARGAERRVRAVRAADGEVEHYEGEQGAERCVRAEFANGMVQHYEGEGDAERMVRAEFADGMVLYYEGERGAERRVRAEYPDGEEWYYEGERDAERLVRKELGGKGSSRGTPFT</sequence>
<dbReference type="Proteomes" id="UP000013827">
    <property type="component" value="Unassembled WGS sequence"/>
</dbReference>
<protein>
    <recommendedName>
        <fullName evidence="3">F-box domain-containing protein</fullName>
    </recommendedName>
</protein>
<dbReference type="GeneID" id="17278018"/>
<dbReference type="KEGG" id="ehx:EMIHUDRAFT_253281"/>
<reference evidence="1" key="2">
    <citation type="submission" date="2024-10" db="UniProtKB">
        <authorList>
            <consortium name="EnsemblProtists"/>
        </authorList>
    </citation>
    <scope>IDENTIFICATION</scope>
</reference>
<dbReference type="PaxDb" id="2903-EOD32743"/>
<reference evidence="2" key="1">
    <citation type="journal article" date="2013" name="Nature">
        <title>Pan genome of the phytoplankton Emiliania underpins its global distribution.</title>
        <authorList>
            <person name="Read B.A."/>
            <person name="Kegel J."/>
            <person name="Klute M.J."/>
            <person name="Kuo A."/>
            <person name="Lefebvre S.C."/>
            <person name="Maumus F."/>
            <person name="Mayer C."/>
            <person name="Miller J."/>
            <person name="Monier A."/>
            <person name="Salamov A."/>
            <person name="Young J."/>
            <person name="Aguilar M."/>
            <person name="Claverie J.M."/>
            <person name="Frickenhaus S."/>
            <person name="Gonzalez K."/>
            <person name="Herman E.K."/>
            <person name="Lin Y.C."/>
            <person name="Napier J."/>
            <person name="Ogata H."/>
            <person name="Sarno A.F."/>
            <person name="Shmutz J."/>
            <person name="Schroeder D."/>
            <person name="de Vargas C."/>
            <person name="Verret F."/>
            <person name="von Dassow P."/>
            <person name="Valentin K."/>
            <person name="Van de Peer Y."/>
            <person name="Wheeler G."/>
            <person name="Dacks J.B."/>
            <person name="Delwiche C.F."/>
            <person name="Dyhrman S.T."/>
            <person name="Glockner G."/>
            <person name="John U."/>
            <person name="Richards T."/>
            <person name="Worden A.Z."/>
            <person name="Zhang X."/>
            <person name="Grigoriev I.V."/>
            <person name="Allen A.E."/>
            <person name="Bidle K."/>
            <person name="Borodovsky M."/>
            <person name="Bowler C."/>
            <person name="Brownlee C."/>
            <person name="Cock J.M."/>
            <person name="Elias M."/>
            <person name="Gladyshev V.N."/>
            <person name="Groth M."/>
            <person name="Guda C."/>
            <person name="Hadaegh A."/>
            <person name="Iglesias-Rodriguez M.D."/>
            <person name="Jenkins J."/>
            <person name="Jones B.M."/>
            <person name="Lawson T."/>
            <person name="Leese F."/>
            <person name="Lindquist E."/>
            <person name="Lobanov A."/>
            <person name="Lomsadze A."/>
            <person name="Malik S.B."/>
            <person name="Marsh M.E."/>
            <person name="Mackinder L."/>
            <person name="Mock T."/>
            <person name="Mueller-Roeber B."/>
            <person name="Pagarete A."/>
            <person name="Parker M."/>
            <person name="Probert I."/>
            <person name="Quesneville H."/>
            <person name="Raines C."/>
            <person name="Rensing S.A."/>
            <person name="Riano-Pachon D.M."/>
            <person name="Richier S."/>
            <person name="Rokitta S."/>
            <person name="Shiraiwa Y."/>
            <person name="Soanes D.M."/>
            <person name="van der Giezen M."/>
            <person name="Wahlund T.M."/>
            <person name="Williams B."/>
            <person name="Wilson W."/>
            <person name="Wolfe G."/>
            <person name="Wurch L.L."/>
        </authorList>
    </citation>
    <scope>NUCLEOTIDE SEQUENCE</scope>
</reference>
<proteinExistence type="predicted"/>